<dbReference type="HOGENOM" id="CLU_004675_0_0_0"/>
<evidence type="ECO:0000259" key="11">
    <source>
        <dbReference type="SMART" id="SM00475"/>
    </source>
</evidence>
<dbReference type="InterPro" id="IPR043502">
    <property type="entry name" value="DNA/RNA_pol_sf"/>
</dbReference>
<dbReference type="InterPro" id="IPR036279">
    <property type="entry name" value="5-3_exonuclease_C_sf"/>
</dbReference>
<dbReference type="STRING" id="885272.JonanDRAFT_0593"/>
<accession>H0UJY3</accession>
<evidence type="ECO:0000256" key="7">
    <source>
        <dbReference type="ARBA" id="ARBA00022932"/>
    </source>
</evidence>
<dbReference type="eggNOG" id="COG0749">
    <property type="taxonomic scope" value="Bacteria"/>
</dbReference>
<dbReference type="EC" id="2.7.7.7" evidence="2"/>
<dbReference type="CDD" id="cd09898">
    <property type="entry name" value="H3TH_53EXO"/>
    <property type="match status" value="1"/>
</dbReference>
<dbReference type="InterPro" id="IPR001098">
    <property type="entry name" value="DNA-dir_DNA_pol_A_palm_dom"/>
</dbReference>
<keyword evidence="6" id="KW-0227">DNA damage</keyword>
<dbReference type="SMART" id="SM00279">
    <property type="entry name" value="HhH2"/>
    <property type="match status" value="1"/>
</dbReference>
<evidence type="ECO:0000256" key="2">
    <source>
        <dbReference type="ARBA" id="ARBA00012417"/>
    </source>
</evidence>
<keyword evidence="8" id="KW-0238">DNA-binding</keyword>
<reference evidence="13 14" key="1">
    <citation type="submission" date="2011-11" db="EMBL/GenBank/DDBJ databases">
        <title>The Noncontiguous Finished genome of Jonquetella anthropi DSM 22815.</title>
        <authorList>
            <consortium name="US DOE Joint Genome Institute (JGI-PGF)"/>
            <person name="Lucas S."/>
            <person name="Copeland A."/>
            <person name="Lapidus A."/>
            <person name="Glavina del Rio T."/>
            <person name="Dalin E."/>
            <person name="Tice H."/>
            <person name="Bruce D."/>
            <person name="Goodwin L."/>
            <person name="Pitluck S."/>
            <person name="Peters L."/>
            <person name="Mikhailova N."/>
            <person name="Held B."/>
            <person name="Kyrpides N."/>
            <person name="Mavromatis K."/>
            <person name="Ivanova N."/>
            <person name="Markowitz V."/>
            <person name="Cheng J.-F."/>
            <person name="Hugenholtz P."/>
            <person name="Woyke T."/>
            <person name="Wu D."/>
            <person name="Gronow S."/>
            <person name="Wellnitz S."/>
            <person name="Brambilla E."/>
            <person name="Klenk H.-P."/>
            <person name="Eisen J.A."/>
        </authorList>
    </citation>
    <scope>NUCLEOTIDE SEQUENCE [LARGE SCALE GENOMIC DNA]</scope>
    <source>
        <strain evidence="13 14">DSM 22815</strain>
    </source>
</reference>
<dbReference type="InterPro" id="IPR036397">
    <property type="entry name" value="RNaseH_sf"/>
</dbReference>
<dbReference type="InterPro" id="IPR002421">
    <property type="entry name" value="5-3_exonuclease"/>
</dbReference>
<keyword evidence="7" id="KW-0239">DNA-directed DNA polymerase</keyword>
<dbReference type="GO" id="GO:0003887">
    <property type="term" value="F:DNA-directed DNA polymerase activity"/>
    <property type="evidence" value="ECO:0007669"/>
    <property type="project" value="UniProtKB-KW"/>
</dbReference>
<evidence type="ECO:0000256" key="8">
    <source>
        <dbReference type="ARBA" id="ARBA00023125"/>
    </source>
</evidence>
<dbReference type="Gene3D" id="1.20.1060.10">
    <property type="entry name" value="Taq DNA Polymerase, Chain T, domain 4"/>
    <property type="match status" value="1"/>
</dbReference>
<dbReference type="eggNOG" id="COG0258">
    <property type="taxonomic scope" value="Bacteria"/>
</dbReference>
<dbReference type="SUPFAM" id="SSF47807">
    <property type="entry name" value="5' to 3' exonuclease, C-terminal subdomain"/>
    <property type="match status" value="1"/>
</dbReference>
<keyword evidence="9" id="KW-0234">DNA repair</keyword>
<feature type="domain" description="5'-3' exonuclease" evidence="11">
    <location>
        <begin position="4"/>
        <end position="261"/>
    </location>
</feature>
<evidence type="ECO:0000256" key="10">
    <source>
        <dbReference type="ARBA" id="ARBA00049244"/>
    </source>
</evidence>
<keyword evidence="5" id="KW-0235">DNA replication</keyword>
<comment type="similarity">
    <text evidence="1">Belongs to the DNA polymerase type-A family.</text>
</comment>
<organism evidence="13 14">
    <name type="scientific">Jonquetella anthropi DSM 22815</name>
    <dbReference type="NCBI Taxonomy" id="885272"/>
    <lineage>
        <taxon>Bacteria</taxon>
        <taxon>Thermotogati</taxon>
        <taxon>Synergistota</taxon>
        <taxon>Synergistia</taxon>
        <taxon>Synergistales</taxon>
        <taxon>Dethiosulfovibrionaceae</taxon>
        <taxon>Jonquetella</taxon>
    </lineage>
</organism>
<dbReference type="FunFam" id="1.10.150.20:FF:000002">
    <property type="entry name" value="DNA polymerase I"/>
    <property type="match status" value="1"/>
</dbReference>
<dbReference type="Proteomes" id="UP000003806">
    <property type="component" value="Chromosome"/>
</dbReference>
<dbReference type="Pfam" id="PF01367">
    <property type="entry name" value="5_3_exonuc"/>
    <property type="match status" value="1"/>
</dbReference>
<dbReference type="Gene3D" id="3.30.70.370">
    <property type="match status" value="1"/>
</dbReference>
<dbReference type="PROSITE" id="PS00447">
    <property type="entry name" value="DNA_POLYMERASE_A"/>
    <property type="match status" value="1"/>
</dbReference>
<evidence type="ECO:0000256" key="3">
    <source>
        <dbReference type="ARBA" id="ARBA00022679"/>
    </source>
</evidence>
<dbReference type="Gene3D" id="3.40.50.1010">
    <property type="entry name" value="5'-nuclease"/>
    <property type="match status" value="1"/>
</dbReference>
<dbReference type="SMART" id="SM00475">
    <property type="entry name" value="53EXOc"/>
    <property type="match status" value="1"/>
</dbReference>
<dbReference type="GO" id="GO:0006302">
    <property type="term" value="P:double-strand break repair"/>
    <property type="evidence" value="ECO:0007669"/>
    <property type="project" value="TreeGrafter"/>
</dbReference>
<keyword evidence="13" id="KW-0540">Nuclease</keyword>
<dbReference type="SMART" id="SM00482">
    <property type="entry name" value="POLAc"/>
    <property type="match status" value="1"/>
</dbReference>
<dbReference type="InterPro" id="IPR002298">
    <property type="entry name" value="DNA_polymerase_A"/>
</dbReference>
<dbReference type="InterPro" id="IPR020045">
    <property type="entry name" value="DNA_polI_H3TH"/>
</dbReference>
<evidence type="ECO:0000256" key="1">
    <source>
        <dbReference type="ARBA" id="ARBA00007705"/>
    </source>
</evidence>
<dbReference type="PANTHER" id="PTHR10133:SF27">
    <property type="entry name" value="DNA POLYMERASE NU"/>
    <property type="match status" value="1"/>
</dbReference>
<dbReference type="GO" id="GO:0003677">
    <property type="term" value="F:DNA binding"/>
    <property type="evidence" value="ECO:0007669"/>
    <property type="project" value="UniProtKB-KW"/>
</dbReference>
<dbReference type="InterPro" id="IPR029060">
    <property type="entry name" value="PIN-like_dom_sf"/>
</dbReference>
<dbReference type="InterPro" id="IPR020046">
    <property type="entry name" value="5-3_exonucl_a-hlix_arch_N"/>
</dbReference>
<dbReference type="CDD" id="cd08637">
    <property type="entry name" value="DNA_pol_A_pol_I_C"/>
    <property type="match status" value="1"/>
</dbReference>
<dbReference type="FunFam" id="1.10.150.20:FF:000003">
    <property type="entry name" value="DNA polymerase I"/>
    <property type="match status" value="1"/>
</dbReference>
<keyword evidence="3" id="KW-0808">Transferase</keyword>
<dbReference type="Pfam" id="PF02739">
    <property type="entry name" value="5_3_exonuc_N"/>
    <property type="match status" value="1"/>
</dbReference>
<name>H0UJY3_9BACT</name>
<evidence type="ECO:0000256" key="6">
    <source>
        <dbReference type="ARBA" id="ARBA00022763"/>
    </source>
</evidence>
<dbReference type="SUPFAM" id="SSF56672">
    <property type="entry name" value="DNA/RNA polymerases"/>
    <property type="match status" value="1"/>
</dbReference>
<dbReference type="InterPro" id="IPR008918">
    <property type="entry name" value="HhH2"/>
</dbReference>
<dbReference type="PRINTS" id="PR00868">
    <property type="entry name" value="DNAPOLI"/>
</dbReference>
<dbReference type="SUPFAM" id="SSF88723">
    <property type="entry name" value="PIN domain-like"/>
    <property type="match status" value="1"/>
</dbReference>
<proteinExistence type="inferred from homology"/>
<protein>
    <recommendedName>
        <fullName evidence="2">DNA-directed DNA polymerase</fullName>
        <ecNumber evidence="2">2.7.7.7</ecNumber>
    </recommendedName>
</protein>
<evidence type="ECO:0000256" key="5">
    <source>
        <dbReference type="ARBA" id="ARBA00022705"/>
    </source>
</evidence>
<dbReference type="Pfam" id="PF00476">
    <property type="entry name" value="DNA_pol_A"/>
    <property type="match status" value="1"/>
</dbReference>
<dbReference type="AlphaFoldDB" id="H0UJY3"/>
<sequence length="841" mass="90531">MTERRILLVDGHGIAFRAFFALPEMTAPNGTHTNAAVGFFNMLGRAVTAHQPDRVVVAFDMKGPTFRHELFADYKANRPATPPEFSEQMPIIHQLLASAGIDVMESAGLEADDLIGAAACQWSEDAQILILSSDKDILQVLGPGVTILRPAKGVSDVEIVTAESFAQEWGFPPRLMVDYLALVGDKVDNVPGVPSVGDKTAKRLLSSYGSIEGILEHADEQTPALRKKLGEFGAQALETRKLTKLRCDVDMTQFENQSAQPDEKSFNAVLDGLAINHRLARPFFPTQAASEGQGADEPQVDDVETIVLYPEPAEEVPLTTLIGAPRLAVDVSDDGETASVCAPGGQWWSGPLAELKGESGVLSRRKVYCSDLKRLFGLTGLSGSWDLKTAHYLLHPDLTAHGLPDLADGLPFGPERTLRLFPLAEDLNEKIESYGMTDLMKTVDLPLLPALVRMEQAGVHLDGPAMVAFTAQLEASLDRVSGEILTYAGGPINLNSPKQVGELLFEKLGLPVIKRTAQKGYSTDVSVLETLCRSVGDICPVPALLLEHRELSKMLSGFAVPLAAASRDGLIHSTFEAQTTGTGRLSSRDPNLQNLPNYSELGGQLCRCLTAGPGGVFVAADYSQIELRVLAHLSGERRLREIFEAGRDIHTETAAMILGIPADSVTKEQRRMAKTVTFGLLYGMSAFGLADRLSVGQAEARGIMDAYFAALPGVREYVDATVAEARRRGYSQTAYGRIRPLDEVATGRQTDRGHARRVAINSPVQGTAADITKMAMIAVDRELTAAGVPMVLQVHDSIVCRTTPENAESVGKKLAELMTGAVKLSVPLAVETKTGKTLADV</sequence>
<dbReference type="CDD" id="cd09859">
    <property type="entry name" value="PIN_53EXO"/>
    <property type="match status" value="1"/>
</dbReference>
<feature type="domain" description="DNA-directed DNA polymerase family A palm" evidence="12">
    <location>
        <begin position="603"/>
        <end position="806"/>
    </location>
</feature>
<comment type="catalytic activity">
    <reaction evidence="10">
        <text>DNA(n) + a 2'-deoxyribonucleoside 5'-triphosphate = DNA(n+1) + diphosphate</text>
        <dbReference type="Rhea" id="RHEA:22508"/>
        <dbReference type="Rhea" id="RHEA-COMP:17339"/>
        <dbReference type="Rhea" id="RHEA-COMP:17340"/>
        <dbReference type="ChEBI" id="CHEBI:33019"/>
        <dbReference type="ChEBI" id="CHEBI:61560"/>
        <dbReference type="ChEBI" id="CHEBI:173112"/>
        <dbReference type="EC" id="2.7.7.7"/>
    </reaction>
</comment>
<dbReference type="Gene3D" id="1.10.150.20">
    <property type="entry name" value="5' to 3' exonuclease, C-terminal subdomain"/>
    <property type="match status" value="2"/>
</dbReference>
<gene>
    <name evidence="13" type="ORF">JonanDRAFT_0593</name>
</gene>
<evidence type="ECO:0000259" key="12">
    <source>
        <dbReference type="SMART" id="SM00482"/>
    </source>
</evidence>
<dbReference type="EMBL" id="CM001376">
    <property type="protein sequence ID" value="EHM12993.1"/>
    <property type="molecule type" value="Genomic_DNA"/>
</dbReference>
<dbReference type="InterPro" id="IPR019760">
    <property type="entry name" value="DNA-dir_DNA_pol_A_CS"/>
</dbReference>
<dbReference type="GO" id="GO:0006261">
    <property type="term" value="P:DNA-templated DNA replication"/>
    <property type="evidence" value="ECO:0007669"/>
    <property type="project" value="InterPro"/>
</dbReference>
<evidence type="ECO:0000256" key="9">
    <source>
        <dbReference type="ARBA" id="ARBA00023204"/>
    </source>
</evidence>
<keyword evidence="4" id="KW-0548">Nucleotidyltransferase</keyword>
<dbReference type="RefSeq" id="WP_008522730.1">
    <property type="nucleotide sequence ID" value="NZ_CM001376.1"/>
</dbReference>
<dbReference type="Gene3D" id="3.30.420.10">
    <property type="entry name" value="Ribonuclease H-like superfamily/Ribonuclease H"/>
    <property type="match status" value="1"/>
</dbReference>
<keyword evidence="14" id="KW-1185">Reference proteome</keyword>
<keyword evidence="13" id="KW-0269">Exonuclease</keyword>
<evidence type="ECO:0000313" key="13">
    <source>
        <dbReference type="EMBL" id="EHM12993.1"/>
    </source>
</evidence>
<dbReference type="GO" id="GO:0008409">
    <property type="term" value="F:5'-3' exonuclease activity"/>
    <property type="evidence" value="ECO:0007669"/>
    <property type="project" value="InterPro"/>
</dbReference>
<evidence type="ECO:0000256" key="4">
    <source>
        <dbReference type="ARBA" id="ARBA00022695"/>
    </source>
</evidence>
<keyword evidence="13" id="KW-0378">Hydrolase</keyword>
<evidence type="ECO:0000313" key="14">
    <source>
        <dbReference type="Proteomes" id="UP000003806"/>
    </source>
</evidence>
<dbReference type="PANTHER" id="PTHR10133">
    <property type="entry name" value="DNA POLYMERASE I"/>
    <property type="match status" value="1"/>
</dbReference>